<protein>
    <submittedName>
        <fullName evidence="2">Uncharacterized protein</fullName>
    </submittedName>
</protein>
<gene>
    <name evidence="2" type="primary">LOC111590894</name>
</gene>
<dbReference type="Proteomes" id="UP000007305">
    <property type="component" value="Chromosome 2"/>
</dbReference>
<dbReference type="AlphaFoldDB" id="A0A804MSE5"/>
<dbReference type="FunCoup" id="A0A804MSE5">
    <property type="interactions" value="1014"/>
</dbReference>
<dbReference type="RefSeq" id="XP_023157561.1">
    <property type="nucleotide sequence ID" value="XM_023301793.2"/>
</dbReference>
<dbReference type="PANTHER" id="PTHR38370">
    <property type="entry name" value="BETA-1,4-XYLOSIDASE"/>
    <property type="match status" value="1"/>
</dbReference>
<name>A0A804MSE5_MAIZE</name>
<feature type="compositionally biased region" description="Low complexity" evidence="1">
    <location>
        <begin position="52"/>
        <end position="61"/>
    </location>
</feature>
<keyword evidence="3" id="KW-1185">Reference proteome</keyword>
<reference evidence="2" key="2">
    <citation type="submission" date="2019-07" db="EMBL/GenBank/DDBJ databases">
        <authorList>
            <person name="Seetharam A."/>
            <person name="Woodhouse M."/>
            <person name="Cannon E."/>
        </authorList>
    </citation>
    <scope>NUCLEOTIDE SEQUENCE [LARGE SCALE GENOMIC DNA]</scope>
    <source>
        <strain evidence="2">cv. B73</strain>
    </source>
</reference>
<reference evidence="2" key="3">
    <citation type="submission" date="2021-05" db="UniProtKB">
        <authorList>
            <consortium name="EnsemblPlants"/>
        </authorList>
    </citation>
    <scope>IDENTIFICATION</scope>
    <source>
        <strain evidence="2">cv. B73</strain>
    </source>
</reference>
<organism evidence="2 3">
    <name type="scientific">Zea mays</name>
    <name type="common">Maize</name>
    <dbReference type="NCBI Taxonomy" id="4577"/>
    <lineage>
        <taxon>Eukaryota</taxon>
        <taxon>Viridiplantae</taxon>
        <taxon>Streptophyta</taxon>
        <taxon>Embryophyta</taxon>
        <taxon>Tracheophyta</taxon>
        <taxon>Spermatophyta</taxon>
        <taxon>Magnoliopsida</taxon>
        <taxon>Liliopsida</taxon>
        <taxon>Poales</taxon>
        <taxon>Poaceae</taxon>
        <taxon>PACMAD clade</taxon>
        <taxon>Panicoideae</taxon>
        <taxon>Andropogonodae</taxon>
        <taxon>Andropogoneae</taxon>
        <taxon>Tripsacinae</taxon>
        <taxon>Zea</taxon>
    </lineage>
</organism>
<evidence type="ECO:0000313" key="3">
    <source>
        <dbReference type="Proteomes" id="UP000007305"/>
    </source>
</evidence>
<proteinExistence type="predicted"/>
<accession>A0A804MSE5</accession>
<feature type="compositionally biased region" description="Basic and acidic residues" evidence="1">
    <location>
        <begin position="79"/>
        <end position="88"/>
    </location>
</feature>
<dbReference type="Gramene" id="Zm00001eb108110_T001">
    <property type="protein sequence ID" value="Zm00001eb108110_P001"/>
    <property type="gene ID" value="Zm00001eb108110"/>
</dbReference>
<evidence type="ECO:0000313" key="2">
    <source>
        <dbReference type="EnsemblPlants" id="Zm00001eb108110_P001"/>
    </source>
</evidence>
<reference evidence="3" key="1">
    <citation type="submission" date="2015-12" db="EMBL/GenBank/DDBJ databases">
        <title>Update maize B73 reference genome by single molecule sequencing technologies.</title>
        <authorList>
            <consortium name="Maize Genome Sequencing Project"/>
            <person name="Ware D."/>
        </authorList>
    </citation>
    <scope>NUCLEOTIDE SEQUENCE [LARGE SCALE GENOMIC DNA]</scope>
    <source>
        <strain evidence="3">cv. B73</strain>
    </source>
</reference>
<feature type="compositionally biased region" description="Low complexity" evidence="1">
    <location>
        <begin position="21"/>
        <end position="30"/>
    </location>
</feature>
<feature type="region of interest" description="Disordered" evidence="1">
    <location>
        <begin position="16"/>
        <end position="103"/>
    </location>
</feature>
<dbReference type="KEGG" id="zma:111590894"/>
<dbReference type="PANTHER" id="PTHR38370:SF1">
    <property type="entry name" value="BETA-1,4-XYLOSIDASE"/>
    <property type="match status" value="1"/>
</dbReference>
<dbReference type="GeneID" id="111590894"/>
<dbReference type="EnsemblPlants" id="Zm00001eb108110_T001">
    <property type="protein sequence ID" value="Zm00001eb108110_P001"/>
    <property type="gene ID" value="Zm00001eb108110"/>
</dbReference>
<sequence>MEGLIPFVIDVIRRSHERSGYRPVSSDSGSSRGGPGGSSGRHLTDYSELPDDAAAASAGADRPSGTLHRARSGYVETTVGRRADDEQARPAPVVVAGSAYRRK</sequence>
<evidence type="ECO:0000256" key="1">
    <source>
        <dbReference type="SAM" id="MobiDB-lite"/>
    </source>
</evidence>
<dbReference type="OrthoDB" id="1929722at2759"/>
<dbReference type="InParanoid" id="A0A804MSE5"/>